<comment type="caution">
    <text evidence="2">The sequence shown here is derived from an EMBL/GenBank/DDBJ whole genome shotgun (WGS) entry which is preliminary data.</text>
</comment>
<evidence type="ECO:0000256" key="1">
    <source>
        <dbReference type="SAM" id="MobiDB-lite"/>
    </source>
</evidence>
<sequence length="46" mass="5018">MRWGAGGAGPDPPHLSMLTPPPTSRIKDLKLEGPLVSFVAHVWFLH</sequence>
<evidence type="ECO:0000313" key="3">
    <source>
        <dbReference type="Proteomes" id="UP000269945"/>
    </source>
</evidence>
<proteinExistence type="predicted"/>
<reference evidence="2 3" key="1">
    <citation type="submission" date="2018-10" db="EMBL/GenBank/DDBJ databases">
        <authorList>
            <person name="Ekblom R."/>
            <person name="Jareborg N."/>
        </authorList>
    </citation>
    <scope>NUCLEOTIDE SEQUENCE [LARGE SCALE GENOMIC DNA]</scope>
    <source>
        <tissue evidence="2">Muscle</tissue>
    </source>
</reference>
<dbReference type="AlphaFoldDB" id="A0A9X9LTF7"/>
<feature type="non-terminal residue" evidence="2">
    <location>
        <position position="46"/>
    </location>
</feature>
<keyword evidence="3" id="KW-1185">Reference proteome</keyword>
<accession>A0A9X9LTF7</accession>
<name>A0A9X9LTF7_GULGU</name>
<dbReference type="EMBL" id="CYRY02016436">
    <property type="protein sequence ID" value="VCW90891.1"/>
    <property type="molecule type" value="Genomic_DNA"/>
</dbReference>
<feature type="region of interest" description="Disordered" evidence="1">
    <location>
        <begin position="1"/>
        <end position="22"/>
    </location>
</feature>
<organism evidence="2 3">
    <name type="scientific">Gulo gulo</name>
    <name type="common">Wolverine</name>
    <name type="synonym">Gluton</name>
    <dbReference type="NCBI Taxonomy" id="48420"/>
    <lineage>
        <taxon>Eukaryota</taxon>
        <taxon>Metazoa</taxon>
        <taxon>Chordata</taxon>
        <taxon>Craniata</taxon>
        <taxon>Vertebrata</taxon>
        <taxon>Euteleostomi</taxon>
        <taxon>Mammalia</taxon>
        <taxon>Eutheria</taxon>
        <taxon>Laurasiatheria</taxon>
        <taxon>Carnivora</taxon>
        <taxon>Caniformia</taxon>
        <taxon>Musteloidea</taxon>
        <taxon>Mustelidae</taxon>
        <taxon>Guloninae</taxon>
        <taxon>Gulo</taxon>
    </lineage>
</organism>
<gene>
    <name evidence="2" type="ORF">BN2614_LOCUS1</name>
</gene>
<protein>
    <submittedName>
        <fullName evidence="2">Uncharacterized protein</fullName>
    </submittedName>
</protein>
<dbReference type="Proteomes" id="UP000269945">
    <property type="component" value="Unassembled WGS sequence"/>
</dbReference>
<evidence type="ECO:0000313" key="2">
    <source>
        <dbReference type="EMBL" id="VCW90891.1"/>
    </source>
</evidence>